<organism evidence="9 10">
    <name type="scientific">Saccharophagus degradans</name>
    <dbReference type="NCBI Taxonomy" id="86304"/>
    <lineage>
        <taxon>Bacteria</taxon>
        <taxon>Pseudomonadati</taxon>
        <taxon>Pseudomonadota</taxon>
        <taxon>Gammaproteobacteria</taxon>
        <taxon>Cellvibrionales</taxon>
        <taxon>Cellvibrionaceae</taxon>
        <taxon>Saccharophagus</taxon>
    </lineage>
</organism>
<dbReference type="GO" id="GO:0000287">
    <property type="term" value="F:magnesium ion binding"/>
    <property type="evidence" value="ECO:0007669"/>
    <property type="project" value="UniProtKB-UniRule"/>
</dbReference>
<evidence type="ECO:0000313" key="9">
    <source>
        <dbReference type="EMBL" id="MDO6421495.1"/>
    </source>
</evidence>
<gene>
    <name evidence="8 9" type="primary">bioD</name>
    <name evidence="9" type="ORF">Q4521_03325</name>
</gene>
<dbReference type="AlphaFoldDB" id="A0AAW7X206"/>
<comment type="subunit">
    <text evidence="8">Homodimer.</text>
</comment>
<keyword evidence="1 8" id="KW-0963">Cytoplasm</keyword>
<comment type="similarity">
    <text evidence="8">Belongs to the dethiobiotin synthetase family.</text>
</comment>
<feature type="binding site" evidence="8">
    <location>
        <begin position="13"/>
        <end position="18"/>
    </location>
    <ligand>
        <name>ATP</name>
        <dbReference type="ChEBI" id="CHEBI:30616"/>
    </ligand>
</feature>
<name>A0AAW7X206_9GAMM</name>
<evidence type="ECO:0000256" key="6">
    <source>
        <dbReference type="ARBA" id="ARBA00022840"/>
    </source>
</evidence>
<evidence type="ECO:0000313" key="10">
    <source>
        <dbReference type="Proteomes" id="UP001169760"/>
    </source>
</evidence>
<dbReference type="GO" id="GO:0004141">
    <property type="term" value="F:dethiobiotin synthase activity"/>
    <property type="evidence" value="ECO:0007669"/>
    <property type="project" value="UniProtKB-UniRule"/>
</dbReference>
<keyword evidence="3 8" id="KW-0479">Metal-binding</keyword>
<dbReference type="EC" id="6.3.3.3" evidence="8"/>
<feature type="binding site" evidence="8">
    <location>
        <position position="55"/>
    </location>
    <ligand>
        <name>Mg(2+)</name>
        <dbReference type="ChEBI" id="CHEBI:18420"/>
    </ligand>
</feature>
<dbReference type="SUPFAM" id="SSF52540">
    <property type="entry name" value="P-loop containing nucleoside triphosphate hydrolases"/>
    <property type="match status" value="1"/>
</dbReference>
<dbReference type="InterPro" id="IPR004472">
    <property type="entry name" value="DTB_synth_BioD"/>
</dbReference>
<sequence length="230" mass="24358">MGKKFFVTGTDTDIGKTFISTALILKANAQGLRTMGLKPIAAGCEATAEGLRNEDALQLQQASSQKMPYAQVNPIALKAAVAPHIAAQMEEKRLSVERTMGFVRGSLVMPSDLCLVEGAGGWRVPLNTSETLANLPKALNLPVILVVGIRLGCISHALLTVEAIVRDGLQVAGWVANIVDPNTAALEENIDTLRTLLPGACLGVVPFMPNAKPESAVDHLDITPLLDFAQ</sequence>
<protein>
    <recommendedName>
        <fullName evidence="8">ATP-dependent dethiobiotin synthetase BioD</fullName>
        <ecNumber evidence="8">6.3.3.3</ecNumber>
    </recommendedName>
    <alternativeName>
        <fullName evidence="8">DTB synthetase</fullName>
        <shortName evidence="8">DTBS</shortName>
    </alternativeName>
    <alternativeName>
        <fullName evidence="8">Dethiobiotin synthase</fullName>
    </alternativeName>
</protein>
<feature type="active site" evidence="8">
    <location>
        <position position="38"/>
    </location>
</feature>
<comment type="subcellular location">
    <subcellularLocation>
        <location evidence="8">Cytoplasm</location>
    </subcellularLocation>
</comment>
<comment type="function">
    <text evidence="8">Catalyzes a mechanistically unusual reaction, the ATP-dependent insertion of CO2 between the N7 and N8 nitrogen atoms of 7,8-diaminopelargonic acid (DAPA, also called 7,8-diammoniononanoate) to form a ureido ring.</text>
</comment>
<comment type="pathway">
    <text evidence="8">Cofactor biosynthesis; biotin biosynthesis; biotin from 7,8-diaminononanoate: step 1/2.</text>
</comment>
<comment type="cofactor">
    <cofactor evidence="8">
        <name>Mg(2+)</name>
        <dbReference type="ChEBI" id="CHEBI:18420"/>
    </cofactor>
</comment>
<evidence type="ECO:0000256" key="3">
    <source>
        <dbReference type="ARBA" id="ARBA00022723"/>
    </source>
</evidence>
<comment type="catalytic activity">
    <reaction evidence="8">
        <text>(7R,8S)-7,8-diammoniononanoate + CO2 + ATP = (4R,5S)-dethiobiotin + ADP + phosphate + 3 H(+)</text>
        <dbReference type="Rhea" id="RHEA:15805"/>
        <dbReference type="ChEBI" id="CHEBI:15378"/>
        <dbReference type="ChEBI" id="CHEBI:16526"/>
        <dbReference type="ChEBI" id="CHEBI:30616"/>
        <dbReference type="ChEBI" id="CHEBI:43474"/>
        <dbReference type="ChEBI" id="CHEBI:149469"/>
        <dbReference type="ChEBI" id="CHEBI:149473"/>
        <dbReference type="ChEBI" id="CHEBI:456216"/>
        <dbReference type="EC" id="6.3.3.3"/>
    </reaction>
</comment>
<dbReference type="PIRSF" id="PIRSF006755">
    <property type="entry name" value="DTB_synth"/>
    <property type="match status" value="1"/>
</dbReference>
<dbReference type="EMBL" id="JAUOPB010000002">
    <property type="protein sequence ID" value="MDO6421495.1"/>
    <property type="molecule type" value="Genomic_DNA"/>
</dbReference>
<proteinExistence type="inferred from homology"/>
<keyword evidence="7 8" id="KW-0460">Magnesium</keyword>
<accession>A0AAW7X206</accession>
<dbReference type="Pfam" id="PF13500">
    <property type="entry name" value="AAA_26"/>
    <property type="match status" value="1"/>
</dbReference>
<dbReference type="NCBIfam" id="TIGR00347">
    <property type="entry name" value="bioD"/>
    <property type="match status" value="1"/>
</dbReference>
<dbReference type="CDD" id="cd03109">
    <property type="entry name" value="DTBS"/>
    <property type="match status" value="1"/>
</dbReference>
<feature type="binding site" evidence="8">
    <location>
        <position position="117"/>
    </location>
    <ligand>
        <name>Mg(2+)</name>
        <dbReference type="ChEBI" id="CHEBI:18420"/>
    </ligand>
</feature>
<evidence type="ECO:0000256" key="5">
    <source>
        <dbReference type="ARBA" id="ARBA00022756"/>
    </source>
</evidence>
<dbReference type="GO" id="GO:0005524">
    <property type="term" value="F:ATP binding"/>
    <property type="evidence" value="ECO:0007669"/>
    <property type="project" value="UniProtKB-UniRule"/>
</dbReference>
<comment type="caution">
    <text evidence="9">The sequence shown here is derived from an EMBL/GenBank/DDBJ whole genome shotgun (WGS) entry which is preliminary data.</text>
</comment>
<dbReference type="GO" id="GO:0009102">
    <property type="term" value="P:biotin biosynthetic process"/>
    <property type="evidence" value="ECO:0007669"/>
    <property type="project" value="UniProtKB-UniRule"/>
</dbReference>
<dbReference type="Gene3D" id="3.40.50.300">
    <property type="entry name" value="P-loop containing nucleotide triphosphate hydrolases"/>
    <property type="match status" value="1"/>
</dbReference>
<dbReference type="InterPro" id="IPR027417">
    <property type="entry name" value="P-loop_NTPase"/>
</dbReference>
<evidence type="ECO:0000256" key="4">
    <source>
        <dbReference type="ARBA" id="ARBA00022741"/>
    </source>
</evidence>
<keyword evidence="2 8" id="KW-0436">Ligase</keyword>
<feature type="binding site" evidence="8">
    <location>
        <position position="17"/>
    </location>
    <ligand>
        <name>Mg(2+)</name>
        <dbReference type="ChEBI" id="CHEBI:18420"/>
    </ligand>
</feature>
<dbReference type="HAMAP" id="MF_00336">
    <property type="entry name" value="BioD"/>
    <property type="match status" value="1"/>
</dbReference>
<dbReference type="PANTHER" id="PTHR43210:SF5">
    <property type="entry name" value="DETHIOBIOTIN SYNTHETASE"/>
    <property type="match status" value="1"/>
</dbReference>
<evidence type="ECO:0000256" key="7">
    <source>
        <dbReference type="ARBA" id="ARBA00022842"/>
    </source>
</evidence>
<evidence type="ECO:0000256" key="1">
    <source>
        <dbReference type="ARBA" id="ARBA00022490"/>
    </source>
</evidence>
<dbReference type="GO" id="GO:0042803">
    <property type="term" value="F:protein homodimerization activity"/>
    <property type="evidence" value="ECO:0007669"/>
    <property type="project" value="UniProtKB-ARBA"/>
</dbReference>
<keyword evidence="6 8" id="KW-0067">ATP-binding</keyword>
<dbReference type="RefSeq" id="WP_303490957.1">
    <property type="nucleotide sequence ID" value="NZ_JAUOPB010000002.1"/>
</dbReference>
<keyword evidence="5 8" id="KW-0093">Biotin biosynthesis</keyword>
<evidence type="ECO:0000256" key="2">
    <source>
        <dbReference type="ARBA" id="ARBA00022598"/>
    </source>
</evidence>
<keyword evidence="4 8" id="KW-0547">Nucleotide-binding</keyword>
<dbReference type="GO" id="GO:0005829">
    <property type="term" value="C:cytosol"/>
    <property type="evidence" value="ECO:0007669"/>
    <property type="project" value="TreeGrafter"/>
</dbReference>
<dbReference type="FunFam" id="3.40.50.300:FF:000292">
    <property type="entry name" value="ATP-dependent dethiobiotin synthetase BioD"/>
    <property type="match status" value="1"/>
</dbReference>
<evidence type="ECO:0000256" key="8">
    <source>
        <dbReference type="HAMAP-Rule" id="MF_00336"/>
    </source>
</evidence>
<comment type="caution">
    <text evidence="8">Lacks conserved residue(s) required for the propagation of feature annotation.</text>
</comment>
<reference evidence="9" key="1">
    <citation type="submission" date="2023-07" db="EMBL/GenBank/DDBJ databases">
        <title>Genome content predicts the carbon catabolic preferences of heterotrophic bacteria.</title>
        <authorList>
            <person name="Gralka M."/>
        </authorList>
    </citation>
    <scope>NUCLEOTIDE SEQUENCE</scope>
    <source>
        <strain evidence="9">I3M17_2</strain>
    </source>
</reference>
<dbReference type="PANTHER" id="PTHR43210">
    <property type="entry name" value="DETHIOBIOTIN SYNTHETASE"/>
    <property type="match status" value="1"/>
</dbReference>
<feature type="binding site" evidence="8">
    <location>
        <begin position="117"/>
        <end position="120"/>
    </location>
    <ligand>
        <name>ATP</name>
        <dbReference type="ChEBI" id="CHEBI:30616"/>
    </ligand>
</feature>
<feature type="binding site" evidence="8">
    <location>
        <position position="55"/>
    </location>
    <ligand>
        <name>ATP</name>
        <dbReference type="ChEBI" id="CHEBI:30616"/>
    </ligand>
</feature>
<dbReference type="Proteomes" id="UP001169760">
    <property type="component" value="Unassembled WGS sequence"/>
</dbReference>